<name>A0A9P4MKB8_9PEZI</name>
<protein>
    <recommendedName>
        <fullName evidence="4">G-patch domain-containing protein</fullName>
    </recommendedName>
</protein>
<feature type="compositionally biased region" description="Low complexity" evidence="1">
    <location>
        <begin position="154"/>
        <end position="168"/>
    </location>
</feature>
<evidence type="ECO:0000313" key="2">
    <source>
        <dbReference type="EMBL" id="KAF2150641.1"/>
    </source>
</evidence>
<evidence type="ECO:0000256" key="1">
    <source>
        <dbReference type="SAM" id="MobiDB-lite"/>
    </source>
</evidence>
<dbReference type="Proteomes" id="UP000799439">
    <property type="component" value="Unassembled WGS sequence"/>
</dbReference>
<dbReference type="AlphaFoldDB" id="A0A9P4MKB8"/>
<accession>A0A9P4MKB8</accession>
<evidence type="ECO:0008006" key="4">
    <source>
        <dbReference type="Google" id="ProtNLM"/>
    </source>
</evidence>
<comment type="caution">
    <text evidence="2">The sequence shown here is derived from an EMBL/GenBank/DDBJ whole genome shotgun (WGS) entry which is preliminary data.</text>
</comment>
<dbReference type="EMBL" id="ML996089">
    <property type="protein sequence ID" value="KAF2150641.1"/>
    <property type="molecule type" value="Genomic_DNA"/>
</dbReference>
<organism evidence="2 3">
    <name type="scientific">Myriangium duriaei CBS 260.36</name>
    <dbReference type="NCBI Taxonomy" id="1168546"/>
    <lineage>
        <taxon>Eukaryota</taxon>
        <taxon>Fungi</taxon>
        <taxon>Dikarya</taxon>
        <taxon>Ascomycota</taxon>
        <taxon>Pezizomycotina</taxon>
        <taxon>Dothideomycetes</taxon>
        <taxon>Dothideomycetidae</taxon>
        <taxon>Myriangiales</taxon>
        <taxon>Myriangiaceae</taxon>
        <taxon>Myriangium</taxon>
    </lineage>
</organism>
<proteinExistence type="predicted"/>
<evidence type="ECO:0000313" key="3">
    <source>
        <dbReference type="Proteomes" id="UP000799439"/>
    </source>
</evidence>
<dbReference type="OrthoDB" id="3366546at2759"/>
<reference evidence="2" key="1">
    <citation type="journal article" date="2020" name="Stud. Mycol.">
        <title>101 Dothideomycetes genomes: a test case for predicting lifestyles and emergence of pathogens.</title>
        <authorList>
            <person name="Haridas S."/>
            <person name="Albert R."/>
            <person name="Binder M."/>
            <person name="Bloem J."/>
            <person name="Labutti K."/>
            <person name="Salamov A."/>
            <person name="Andreopoulos B."/>
            <person name="Baker S."/>
            <person name="Barry K."/>
            <person name="Bills G."/>
            <person name="Bluhm B."/>
            <person name="Cannon C."/>
            <person name="Castanera R."/>
            <person name="Culley D."/>
            <person name="Daum C."/>
            <person name="Ezra D."/>
            <person name="Gonzalez J."/>
            <person name="Henrissat B."/>
            <person name="Kuo A."/>
            <person name="Liang C."/>
            <person name="Lipzen A."/>
            <person name="Lutzoni F."/>
            <person name="Magnuson J."/>
            <person name="Mondo S."/>
            <person name="Nolan M."/>
            <person name="Ohm R."/>
            <person name="Pangilinan J."/>
            <person name="Park H.-J."/>
            <person name="Ramirez L."/>
            <person name="Alfaro M."/>
            <person name="Sun H."/>
            <person name="Tritt A."/>
            <person name="Yoshinaga Y."/>
            <person name="Zwiers L.-H."/>
            <person name="Turgeon B."/>
            <person name="Goodwin S."/>
            <person name="Spatafora J."/>
            <person name="Crous P."/>
            <person name="Grigoriev I."/>
        </authorList>
    </citation>
    <scope>NUCLEOTIDE SEQUENCE</scope>
    <source>
        <strain evidence="2">CBS 260.36</strain>
    </source>
</reference>
<feature type="compositionally biased region" description="Basic and acidic residues" evidence="1">
    <location>
        <begin position="120"/>
        <end position="129"/>
    </location>
</feature>
<keyword evidence="3" id="KW-1185">Reference proteome</keyword>
<gene>
    <name evidence="2" type="ORF">K461DRAFT_179450</name>
</gene>
<sequence length="252" mass="27851">MNAEAYLRKHGWAGSGHSLHPHKTTSLKKPLLVSKKVDVLGLGLNKNDVSDQWWLRAFDSSLKALGTGEKGTLGHVREHGVKRGGLYGRFVRGERLEGSIKIVAEEEEEETDGGRKKRKREGDGEERYKERARKKGLTVEEYLARRRRGKNSETTTTTTTPADTTPADSGVETPPVGGAEEQVVLLAARILANSRVVRFENGTGEADLPVVDVKAATGAFEKSEEKEARRLARAVIRARREEKRSKKSKGKT</sequence>
<feature type="region of interest" description="Disordered" evidence="1">
    <location>
        <begin position="106"/>
        <end position="175"/>
    </location>
</feature>